<reference evidence="1 2" key="1">
    <citation type="submission" date="2019-10" db="EMBL/GenBank/DDBJ databases">
        <title>Paraburkholderia sp. isolated from nodules of Mimosa pudica from Brazilian Atlantic Forest soils.</title>
        <authorList>
            <person name="Paulitsch F."/>
            <person name="Hungria M."/>
            <person name="Dall'Agnol R."/>
        </authorList>
    </citation>
    <scope>NUCLEOTIDE SEQUENCE [LARGE SCALE GENOMIC DNA]</scope>
    <source>
        <strain evidence="1 2">CNPSo 3157</strain>
    </source>
</reference>
<proteinExistence type="predicted"/>
<evidence type="ECO:0000313" key="2">
    <source>
        <dbReference type="Proteomes" id="UP000484381"/>
    </source>
</evidence>
<protein>
    <submittedName>
        <fullName evidence="1">Acyl-CoA thioesterase</fullName>
    </submittedName>
</protein>
<dbReference type="InterPro" id="IPR050563">
    <property type="entry name" value="4-hydroxybenzoyl-CoA_TE"/>
</dbReference>
<comment type="caution">
    <text evidence="1">The sequence shown here is derived from an EMBL/GenBank/DDBJ whole genome shotgun (WGS) entry which is preliminary data.</text>
</comment>
<dbReference type="Gene3D" id="3.10.129.10">
    <property type="entry name" value="Hotdog Thioesterase"/>
    <property type="match status" value="1"/>
</dbReference>
<organism evidence="1 2">
    <name type="scientific">Paraburkholderia franconis</name>
    <dbReference type="NCBI Taxonomy" id="2654983"/>
    <lineage>
        <taxon>Bacteria</taxon>
        <taxon>Pseudomonadati</taxon>
        <taxon>Pseudomonadota</taxon>
        <taxon>Betaproteobacteria</taxon>
        <taxon>Burkholderiales</taxon>
        <taxon>Burkholderiaceae</taxon>
        <taxon>Paraburkholderia</taxon>
    </lineage>
</organism>
<dbReference type="PANTHER" id="PTHR31793">
    <property type="entry name" value="4-HYDROXYBENZOYL-COA THIOESTERASE FAMILY MEMBER"/>
    <property type="match status" value="1"/>
</dbReference>
<dbReference type="Pfam" id="PF13279">
    <property type="entry name" value="4HBT_2"/>
    <property type="match status" value="1"/>
</dbReference>
<dbReference type="AlphaFoldDB" id="A0A7X1TF49"/>
<dbReference type="SUPFAM" id="SSF54637">
    <property type="entry name" value="Thioesterase/thiol ester dehydrase-isomerase"/>
    <property type="match status" value="1"/>
</dbReference>
<dbReference type="PANTHER" id="PTHR31793:SF24">
    <property type="entry name" value="LONG-CHAIN ACYL-COA THIOESTERASE FADM"/>
    <property type="match status" value="1"/>
</dbReference>
<dbReference type="CDD" id="cd00586">
    <property type="entry name" value="4HBT"/>
    <property type="match status" value="1"/>
</dbReference>
<keyword evidence="2" id="KW-1185">Reference proteome</keyword>
<gene>
    <name evidence="1" type="ORF">GCT13_08540</name>
</gene>
<dbReference type="GO" id="GO:0047617">
    <property type="term" value="F:fatty acyl-CoA hydrolase activity"/>
    <property type="evidence" value="ECO:0007669"/>
    <property type="project" value="TreeGrafter"/>
</dbReference>
<name>A0A7X1TF49_9BURK</name>
<dbReference type="InterPro" id="IPR029069">
    <property type="entry name" value="HotDog_dom_sf"/>
</dbReference>
<dbReference type="Proteomes" id="UP000484381">
    <property type="component" value="Unassembled WGS sequence"/>
</dbReference>
<accession>A0A7X1TF49</accession>
<evidence type="ECO:0000313" key="1">
    <source>
        <dbReference type="EMBL" id="MPW16977.1"/>
    </source>
</evidence>
<dbReference type="EMBL" id="WHNP01000006">
    <property type="protein sequence ID" value="MPW16977.1"/>
    <property type="molecule type" value="Genomic_DNA"/>
</dbReference>
<sequence length="163" mass="18179">MPDAARAVSFSDSDSNRRRSAMSDYHPVFEMSMPIRWGDMDAFGHVNNTVYFRYMEQVRISWFEQLGIAGGNGEGQGPVIVNASMEFLKQLHYPGDVIGRMTVGTPGRSSFDTRFELFRADDPDTLYARGSAKCVWIDYAAGKSVPLPDLLRSTIESAQLVKA</sequence>